<evidence type="ECO:0000313" key="6">
    <source>
        <dbReference type="EMBL" id="WVZ22516.1"/>
    </source>
</evidence>
<feature type="transmembrane region" description="Helical" evidence="5">
    <location>
        <begin position="122"/>
        <end position="141"/>
    </location>
</feature>
<dbReference type="SUPFAM" id="SSF103481">
    <property type="entry name" value="Multidrug resistance efflux transporter EmrE"/>
    <property type="match status" value="1"/>
</dbReference>
<reference evidence="6 7" key="1">
    <citation type="journal article" date="2023" name="Life. Sci Alliance">
        <title>Evolutionary insights into 3D genome organization and epigenetic landscape of Vigna mungo.</title>
        <authorList>
            <person name="Junaid A."/>
            <person name="Singh B."/>
            <person name="Bhatia S."/>
        </authorList>
    </citation>
    <scope>NUCLEOTIDE SEQUENCE [LARGE SCALE GENOMIC DNA]</scope>
    <source>
        <strain evidence="6">Urdbean</strain>
    </source>
</reference>
<keyword evidence="7" id="KW-1185">Reference proteome</keyword>
<dbReference type="InterPro" id="IPR030184">
    <property type="entry name" value="WAT1-related"/>
</dbReference>
<protein>
    <recommendedName>
        <fullName evidence="8">WAT1-related protein</fullName>
    </recommendedName>
</protein>
<evidence type="ECO:0000256" key="5">
    <source>
        <dbReference type="SAM" id="Phobius"/>
    </source>
</evidence>
<name>A0AAQ3SB48_VIGMU</name>
<dbReference type="Proteomes" id="UP001374535">
    <property type="component" value="Chromosome 1"/>
</dbReference>
<dbReference type="PANTHER" id="PTHR31218">
    <property type="entry name" value="WAT1-RELATED PROTEIN"/>
    <property type="match status" value="1"/>
</dbReference>
<comment type="subcellular location">
    <subcellularLocation>
        <location evidence="1">Membrane</location>
        <topology evidence="1">Multi-pass membrane protein</topology>
    </subcellularLocation>
</comment>
<evidence type="ECO:0008006" key="8">
    <source>
        <dbReference type="Google" id="ProtNLM"/>
    </source>
</evidence>
<dbReference type="EMBL" id="CP144700">
    <property type="protein sequence ID" value="WVZ22516.1"/>
    <property type="molecule type" value="Genomic_DNA"/>
</dbReference>
<keyword evidence="3 5" id="KW-1133">Transmembrane helix</keyword>
<dbReference type="InterPro" id="IPR037185">
    <property type="entry name" value="EmrE-like"/>
</dbReference>
<dbReference type="GO" id="GO:0016020">
    <property type="term" value="C:membrane"/>
    <property type="evidence" value="ECO:0007669"/>
    <property type="project" value="InterPro"/>
</dbReference>
<dbReference type="GO" id="GO:0022857">
    <property type="term" value="F:transmembrane transporter activity"/>
    <property type="evidence" value="ECO:0007669"/>
    <property type="project" value="InterPro"/>
</dbReference>
<feature type="transmembrane region" description="Helical" evidence="5">
    <location>
        <begin position="147"/>
        <end position="166"/>
    </location>
</feature>
<keyword evidence="4 5" id="KW-0472">Membrane</keyword>
<sequence length="205" mass="22781">MILIHTSTLAKLSFDYIYRLEKLNLEVAEGRAKVIGTIIGISGAMFVTFVKGTEINICSFKINLMHGHASSSPTQFRNKLLGVPLAILSCCFYSLWFILQGIVASGIMVVIIAWCIKRRGPLFVAIFSPLQLVLVDIAAYFMLDEKLYVGSVVGAVMIVCGLYVVLWGKAKEMKKKSELVSLENTTRREFENVEVVSSPPRSQQL</sequence>
<evidence type="ECO:0000256" key="1">
    <source>
        <dbReference type="ARBA" id="ARBA00004141"/>
    </source>
</evidence>
<keyword evidence="2 5" id="KW-0812">Transmembrane</keyword>
<evidence type="ECO:0000256" key="2">
    <source>
        <dbReference type="ARBA" id="ARBA00022692"/>
    </source>
</evidence>
<evidence type="ECO:0000313" key="7">
    <source>
        <dbReference type="Proteomes" id="UP001374535"/>
    </source>
</evidence>
<gene>
    <name evidence="6" type="ORF">V8G54_001060</name>
</gene>
<dbReference type="AlphaFoldDB" id="A0AAQ3SB48"/>
<proteinExistence type="predicted"/>
<evidence type="ECO:0000256" key="3">
    <source>
        <dbReference type="ARBA" id="ARBA00022989"/>
    </source>
</evidence>
<feature type="transmembrane region" description="Helical" evidence="5">
    <location>
        <begin position="93"/>
        <end position="115"/>
    </location>
</feature>
<accession>A0AAQ3SB48</accession>
<evidence type="ECO:0000256" key="4">
    <source>
        <dbReference type="ARBA" id="ARBA00023136"/>
    </source>
</evidence>
<organism evidence="6 7">
    <name type="scientific">Vigna mungo</name>
    <name type="common">Black gram</name>
    <name type="synonym">Phaseolus mungo</name>
    <dbReference type="NCBI Taxonomy" id="3915"/>
    <lineage>
        <taxon>Eukaryota</taxon>
        <taxon>Viridiplantae</taxon>
        <taxon>Streptophyta</taxon>
        <taxon>Embryophyta</taxon>
        <taxon>Tracheophyta</taxon>
        <taxon>Spermatophyta</taxon>
        <taxon>Magnoliopsida</taxon>
        <taxon>eudicotyledons</taxon>
        <taxon>Gunneridae</taxon>
        <taxon>Pentapetalae</taxon>
        <taxon>rosids</taxon>
        <taxon>fabids</taxon>
        <taxon>Fabales</taxon>
        <taxon>Fabaceae</taxon>
        <taxon>Papilionoideae</taxon>
        <taxon>50 kb inversion clade</taxon>
        <taxon>NPAAA clade</taxon>
        <taxon>indigoferoid/millettioid clade</taxon>
        <taxon>Phaseoleae</taxon>
        <taxon>Vigna</taxon>
    </lineage>
</organism>